<name>A0ABT2FK44_9GAMM</name>
<gene>
    <name evidence="1" type="ORF">L9G74_09655</name>
</gene>
<organism evidence="1 2">
    <name type="scientific">Shewanella electrica</name>
    <dbReference type="NCBI Taxonomy" id="515560"/>
    <lineage>
        <taxon>Bacteria</taxon>
        <taxon>Pseudomonadati</taxon>
        <taxon>Pseudomonadota</taxon>
        <taxon>Gammaproteobacteria</taxon>
        <taxon>Alteromonadales</taxon>
        <taxon>Shewanellaceae</taxon>
        <taxon>Shewanella</taxon>
    </lineage>
</organism>
<evidence type="ECO:0000313" key="1">
    <source>
        <dbReference type="EMBL" id="MCS4556705.1"/>
    </source>
</evidence>
<dbReference type="EMBL" id="JAKOGG010000005">
    <property type="protein sequence ID" value="MCS4556705.1"/>
    <property type="molecule type" value="Genomic_DNA"/>
</dbReference>
<evidence type="ECO:0000313" key="2">
    <source>
        <dbReference type="Proteomes" id="UP001201549"/>
    </source>
</evidence>
<proteinExistence type="predicted"/>
<dbReference type="Proteomes" id="UP001201549">
    <property type="component" value="Unassembled WGS sequence"/>
</dbReference>
<accession>A0ABT2FK44</accession>
<keyword evidence="2" id="KW-1185">Reference proteome</keyword>
<dbReference type="RefSeq" id="WP_238896101.1">
    <property type="nucleotide sequence ID" value="NZ_JAKOGG010000005.1"/>
</dbReference>
<sequence>MAMESQTPNATSEDPMVEVFVPALVALLTRAEELAGRPLTENEVNNIRDKATKVSQPQTLIPALIQQRGYHDLYAPEAWLQWQLYKAGQLDLSVIQTDEQ</sequence>
<comment type="caution">
    <text evidence="1">The sequence shown here is derived from an EMBL/GenBank/DDBJ whole genome shotgun (WGS) entry which is preliminary data.</text>
</comment>
<protein>
    <submittedName>
        <fullName evidence="1">Uncharacterized protein</fullName>
    </submittedName>
</protein>
<reference evidence="2" key="2">
    <citation type="submission" date="2023-07" db="EMBL/GenBank/DDBJ databases">
        <title>Shewanella mangrovi sp. nov., an acetaldehyde- degrading bacterium isolated from mangrove sediment.</title>
        <authorList>
            <person name="Liu Y."/>
        </authorList>
    </citation>
    <scope>NUCLEOTIDE SEQUENCE [LARGE SCALE GENOMIC DNA]</scope>
    <source>
        <strain evidence="2">C32</strain>
    </source>
</reference>
<reference evidence="1 2" key="1">
    <citation type="submission" date="2022-02" db="EMBL/GenBank/DDBJ databases">
        <authorList>
            <person name="Zhuang L."/>
        </authorList>
    </citation>
    <scope>NUCLEOTIDE SEQUENCE [LARGE SCALE GENOMIC DNA]</scope>
    <source>
        <strain evidence="1 2">C32</strain>
    </source>
</reference>